<evidence type="ECO:0000256" key="1">
    <source>
        <dbReference type="SAM" id="MobiDB-lite"/>
    </source>
</evidence>
<comment type="caution">
    <text evidence="2">The sequence shown here is derived from an EMBL/GenBank/DDBJ whole genome shotgun (WGS) entry which is preliminary data.</text>
</comment>
<evidence type="ECO:0000313" key="3">
    <source>
        <dbReference type="Proteomes" id="UP001279734"/>
    </source>
</evidence>
<proteinExistence type="predicted"/>
<feature type="region of interest" description="Disordered" evidence="1">
    <location>
        <begin position="174"/>
        <end position="217"/>
    </location>
</feature>
<feature type="compositionally biased region" description="Polar residues" evidence="1">
    <location>
        <begin position="177"/>
        <end position="207"/>
    </location>
</feature>
<accession>A0AAD3XX05</accession>
<name>A0AAD3XX05_NEPGR</name>
<dbReference type="EMBL" id="BSYO01000021">
    <property type="protein sequence ID" value="GMH19574.1"/>
    <property type="molecule type" value="Genomic_DNA"/>
</dbReference>
<organism evidence="2 3">
    <name type="scientific">Nepenthes gracilis</name>
    <name type="common">Slender pitcher plant</name>
    <dbReference type="NCBI Taxonomy" id="150966"/>
    <lineage>
        <taxon>Eukaryota</taxon>
        <taxon>Viridiplantae</taxon>
        <taxon>Streptophyta</taxon>
        <taxon>Embryophyta</taxon>
        <taxon>Tracheophyta</taxon>
        <taxon>Spermatophyta</taxon>
        <taxon>Magnoliopsida</taxon>
        <taxon>eudicotyledons</taxon>
        <taxon>Gunneridae</taxon>
        <taxon>Pentapetalae</taxon>
        <taxon>Caryophyllales</taxon>
        <taxon>Nepenthaceae</taxon>
        <taxon>Nepenthes</taxon>
    </lineage>
</organism>
<protein>
    <submittedName>
        <fullName evidence="2">Uncharacterized protein</fullName>
    </submittedName>
</protein>
<evidence type="ECO:0000313" key="2">
    <source>
        <dbReference type="EMBL" id="GMH19574.1"/>
    </source>
</evidence>
<gene>
    <name evidence="2" type="ORF">Nepgr_021415</name>
</gene>
<keyword evidence="3" id="KW-1185">Reference proteome</keyword>
<reference evidence="2" key="1">
    <citation type="submission" date="2023-05" db="EMBL/GenBank/DDBJ databases">
        <title>Nepenthes gracilis genome sequencing.</title>
        <authorList>
            <person name="Fukushima K."/>
        </authorList>
    </citation>
    <scope>NUCLEOTIDE SEQUENCE</scope>
    <source>
        <strain evidence="2">SING2019-196</strain>
    </source>
</reference>
<sequence>MRVDDGGDASGEVPFLLWSHLIDADAVALLRSGTGENPGPLHLVLWVLGFNDLTSCDLSSRAPSNMAADAPSCASSSCFVVDGRGAKKSWRTSKRTALAVPSEASIGSTSISMDKDVEFQTFHLHQLVSSSNSRPTSIHSKLIGFRMSSQHLKTSSYASEQSTAGGLLEDNQHRSQVHGQLSSSSTSIVEKTKAVPNNASATTSACNIESARGRQRE</sequence>
<dbReference type="Proteomes" id="UP001279734">
    <property type="component" value="Unassembled WGS sequence"/>
</dbReference>
<dbReference type="AlphaFoldDB" id="A0AAD3XX05"/>